<gene>
    <name evidence="10" type="ORF">ACFP3M_00330</name>
</gene>
<dbReference type="PROSITE" id="PS00216">
    <property type="entry name" value="SUGAR_TRANSPORT_1"/>
    <property type="match status" value="1"/>
</dbReference>
<reference evidence="11" key="1">
    <citation type="journal article" date="2019" name="Int. J. Syst. Evol. Microbiol.">
        <title>The Global Catalogue of Microorganisms (GCM) 10K type strain sequencing project: providing services to taxonomists for standard genome sequencing and annotation.</title>
        <authorList>
            <consortium name="The Broad Institute Genomics Platform"/>
            <consortium name="The Broad Institute Genome Sequencing Center for Infectious Disease"/>
            <person name="Wu L."/>
            <person name="Ma J."/>
        </authorList>
    </citation>
    <scope>NUCLEOTIDE SEQUENCE [LARGE SCALE GENOMIC DNA]</scope>
    <source>
        <strain evidence="11">CGMCC 1.15809</strain>
    </source>
</reference>
<dbReference type="EMBL" id="JBHSPW010000001">
    <property type="protein sequence ID" value="MFC5891275.1"/>
    <property type="molecule type" value="Genomic_DNA"/>
</dbReference>
<dbReference type="PROSITE" id="PS50850">
    <property type="entry name" value="MFS"/>
    <property type="match status" value="1"/>
</dbReference>
<evidence type="ECO:0000256" key="7">
    <source>
        <dbReference type="ARBA" id="ARBA00023251"/>
    </source>
</evidence>
<dbReference type="Proteomes" id="UP001596241">
    <property type="component" value="Unassembled WGS sequence"/>
</dbReference>
<evidence type="ECO:0000256" key="4">
    <source>
        <dbReference type="ARBA" id="ARBA00022692"/>
    </source>
</evidence>
<feature type="transmembrane region" description="Helical" evidence="8">
    <location>
        <begin position="206"/>
        <end position="224"/>
    </location>
</feature>
<feature type="transmembrane region" description="Helical" evidence="8">
    <location>
        <begin position="363"/>
        <end position="389"/>
    </location>
</feature>
<dbReference type="NCBIfam" id="TIGR00711">
    <property type="entry name" value="efflux_EmrB"/>
    <property type="match status" value="1"/>
</dbReference>
<evidence type="ECO:0000256" key="3">
    <source>
        <dbReference type="ARBA" id="ARBA00022475"/>
    </source>
</evidence>
<feature type="transmembrane region" description="Helical" evidence="8">
    <location>
        <begin position="441"/>
        <end position="460"/>
    </location>
</feature>
<dbReference type="PANTHER" id="PTHR42718">
    <property type="entry name" value="MAJOR FACILITATOR SUPERFAMILY MULTIDRUG TRANSPORTER MFSC"/>
    <property type="match status" value="1"/>
</dbReference>
<organism evidence="10 11">
    <name type="scientific">Streptomyces ramulosus</name>
    <dbReference type="NCBI Taxonomy" id="47762"/>
    <lineage>
        <taxon>Bacteria</taxon>
        <taxon>Bacillati</taxon>
        <taxon>Actinomycetota</taxon>
        <taxon>Actinomycetes</taxon>
        <taxon>Kitasatosporales</taxon>
        <taxon>Streptomycetaceae</taxon>
        <taxon>Streptomyces</taxon>
    </lineage>
</organism>
<comment type="caution">
    <text evidence="10">The sequence shown here is derived from an EMBL/GenBank/DDBJ whole genome shotgun (WGS) entry which is preliminary data.</text>
</comment>
<proteinExistence type="predicted"/>
<sequence>MATVTADTAPPDTIGRPGPTMAITSLAAFMVSLDQLVVTTALPTIRDELHTDITGVGWVVNAYTLTFAVLLLTAAAVADRFGRRRLFCLGLALFTAASAAAALSTGIGALIAARALQGLGAAVVLPLTLTILSAAFPPRKRGAALGAWGAVAGLAVACGPVVGGFLTDIASWQWIFWINVPIGVVLLAFAVRGLTESHGASGRLDLVGTAAISLGLLGVVFAIVRGPDEGWASAEVLASGLAGLILIAGFFAWEARTASPMLPLRLFGNRTFSVVNALSLLMFFGMFGSIFLVTQYLQTVQGSSPLGAGVKMLSWTGMVLFAAPLGGALSDKIGGRPILLAALGLQSLGLLWLALFVEADTSYAALVPAFVCNGIGMGLYFGPTGNIVMGAVPRAEEGIASGANNAIRELGGVLGVAVLTSVFAAYGSVDTDQRFADGLVPALWLGTAVVAAGAVTAALLPGKRAADLAAEAAAAERTAPSAAPAAEHSAV</sequence>
<accession>A0ABW1FBB4</accession>
<evidence type="ECO:0000256" key="5">
    <source>
        <dbReference type="ARBA" id="ARBA00022989"/>
    </source>
</evidence>
<dbReference type="CDD" id="cd17321">
    <property type="entry name" value="MFS_MMR_MDR_like"/>
    <property type="match status" value="1"/>
</dbReference>
<keyword evidence="4 8" id="KW-0812">Transmembrane</keyword>
<dbReference type="Gene3D" id="1.20.1720.10">
    <property type="entry name" value="Multidrug resistance protein D"/>
    <property type="match status" value="1"/>
</dbReference>
<evidence type="ECO:0000256" key="1">
    <source>
        <dbReference type="ARBA" id="ARBA00004651"/>
    </source>
</evidence>
<evidence type="ECO:0000313" key="10">
    <source>
        <dbReference type="EMBL" id="MFC5891275.1"/>
    </source>
</evidence>
<keyword evidence="3" id="KW-1003">Cell membrane</keyword>
<feature type="transmembrane region" description="Helical" evidence="8">
    <location>
        <begin position="337"/>
        <end position="357"/>
    </location>
</feature>
<feature type="transmembrane region" description="Helical" evidence="8">
    <location>
        <begin position="174"/>
        <end position="194"/>
    </location>
</feature>
<keyword evidence="7" id="KW-0046">Antibiotic resistance</keyword>
<dbReference type="PRINTS" id="PR01036">
    <property type="entry name" value="TCRTETB"/>
</dbReference>
<evidence type="ECO:0000256" key="8">
    <source>
        <dbReference type="SAM" id="Phobius"/>
    </source>
</evidence>
<dbReference type="PANTHER" id="PTHR42718:SF42">
    <property type="entry name" value="EXPORT PROTEIN"/>
    <property type="match status" value="1"/>
</dbReference>
<evidence type="ECO:0000256" key="2">
    <source>
        <dbReference type="ARBA" id="ARBA00022448"/>
    </source>
</evidence>
<dbReference type="Gene3D" id="1.20.1250.20">
    <property type="entry name" value="MFS general substrate transporter like domains"/>
    <property type="match status" value="1"/>
</dbReference>
<feature type="transmembrane region" description="Helical" evidence="8">
    <location>
        <begin position="274"/>
        <end position="292"/>
    </location>
</feature>
<dbReference type="InterPro" id="IPR004638">
    <property type="entry name" value="EmrB-like"/>
</dbReference>
<feature type="domain" description="Major facilitator superfamily (MFS) profile" evidence="9">
    <location>
        <begin position="20"/>
        <end position="465"/>
    </location>
</feature>
<keyword evidence="11" id="KW-1185">Reference proteome</keyword>
<keyword evidence="2" id="KW-0813">Transport</keyword>
<keyword evidence="6 8" id="KW-0472">Membrane</keyword>
<evidence type="ECO:0000256" key="6">
    <source>
        <dbReference type="ARBA" id="ARBA00023136"/>
    </source>
</evidence>
<feature type="transmembrane region" description="Helical" evidence="8">
    <location>
        <begin position="118"/>
        <end position="136"/>
    </location>
</feature>
<feature type="transmembrane region" description="Helical" evidence="8">
    <location>
        <begin position="410"/>
        <end position="429"/>
    </location>
</feature>
<protein>
    <submittedName>
        <fullName evidence="10">DHA2 family efflux MFS transporter permease subunit</fullName>
    </submittedName>
</protein>
<feature type="transmembrane region" description="Helical" evidence="8">
    <location>
        <begin position="56"/>
        <end position="77"/>
    </location>
</feature>
<evidence type="ECO:0000313" key="11">
    <source>
        <dbReference type="Proteomes" id="UP001596241"/>
    </source>
</evidence>
<dbReference type="InterPro" id="IPR036259">
    <property type="entry name" value="MFS_trans_sf"/>
</dbReference>
<feature type="transmembrane region" description="Helical" evidence="8">
    <location>
        <begin position="236"/>
        <end position="253"/>
    </location>
</feature>
<dbReference type="InterPro" id="IPR020846">
    <property type="entry name" value="MFS_dom"/>
</dbReference>
<dbReference type="SUPFAM" id="SSF103473">
    <property type="entry name" value="MFS general substrate transporter"/>
    <property type="match status" value="1"/>
</dbReference>
<dbReference type="InterPro" id="IPR011701">
    <property type="entry name" value="MFS"/>
</dbReference>
<feature type="transmembrane region" description="Helical" evidence="8">
    <location>
        <begin position="89"/>
        <end position="112"/>
    </location>
</feature>
<evidence type="ECO:0000259" key="9">
    <source>
        <dbReference type="PROSITE" id="PS50850"/>
    </source>
</evidence>
<comment type="subcellular location">
    <subcellularLocation>
        <location evidence="1">Cell membrane</location>
        <topology evidence="1">Multi-pass membrane protein</topology>
    </subcellularLocation>
</comment>
<keyword evidence="5 8" id="KW-1133">Transmembrane helix</keyword>
<feature type="transmembrane region" description="Helical" evidence="8">
    <location>
        <begin position="312"/>
        <end position="330"/>
    </location>
</feature>
<name>A0ABW1FBB4_9ACTN</name>
<dbReference type="Pfam" id="PF07690">
    <property type="entry name" value="MFS_1"/>
    <property type="match status" value="1"/>
</dbReference>
<dbReference type="RefSeq" id="WP_345082314.1">
    <property type="nucleotide sequence ID" value="NZ_BAAAWG010000006.1"/>
</dbReference>
<dbReference type="InterPro" id="IPR005829">
    <property type="entry name" value="Sugar_transporter_CS"/>
</dbReference>
<feature type="transmembrane region" description="Helical" evidence="8">
    <location>
        <begin position="143"/>
        <end position="162"/>
    </location>
</feature>